<dbReference type="eggNOG" id="COG2202">
    <property type="taxonomic scope" value="Bacteria"/>
</dbReference>
<comment type="subunit">
    <text evidence="9">At low DSF concentrations, interacts with RpfF.</text>
</comment>
<keyword evidence="3 11" id="KW-0597">Phosphoprotein</keyword>
<dbReference type="InterPro" id="IPR036890">
    <property type="entry name" value="HATPase_C_sf"/>
</dbReference>
<keyword evidence="7" id="KW-0067">ATP-binding</keyword>
<evidence type="ECO:0000256" key="7">
    <source>
        <dbReference type="ARBA" id="ARBA00022840"/>
    </source>
</evidence>
<dbReference type="SMART" id="SM00388">
    <property type="entry name" value="HisKA"/>
    <property type="match status" value="1"/>
</dbReference>
<dbReference type="Gene3D" id="3.30.450.20">
    <property type="entry name" value="PAS domain"/>
    <property type="match status" value="2"/>
</dbReference>
<dbReference type="SUPFAM" id="SSF52172">
    <property type="entry name" value="CheY-like"/>
    <property type="match status" value="2"/>
</dbReference>
<feature type="modified residue" description="4-aspartylphosphate" evidence="11">
    <location>
        <position position="780"/>
    </location>
</feature>
<feature type="domain" description="Histidine kinase" evidence="12">
    <location>
        <begin position="359"/>
        <end position="580"/>
    </location>
</feature>
<dbReference type="InterPro" id="IPR035965">
    <property type="entry name" value="PAS-like_dom_sf"/>
</dbReference>
<evidence type="ECO:0000259" key="12">
    <source>
        <dbReference type="PROSITE" id="PS50109"/>
    </source>
</evidence>
<dbReference type="SUPFAM" id="SSF47384">
    <property type="entry name" value="Homodimeric domain of signal transducing histidine kinase"/>
    <property type="match status" value="1"/>
</dbReference>
<dbReference type="AlphaFoldDB" id="A4WNG3"/>
<keyword evidence="6 14" id="KW-0418">Kinase</keyword>
<dbReference type="Gene3D" id="1.10.287.130">
    <property type="match status" value="1"/>
</dbReference>
<dbReference type="Pfam" id="PF02518">
    <property type="entry name" value="HATPase_c"/>
    <property type="match status" value="1"/>
</dbReference>
<dbReference type="HOGENOM" id="CLU_000445_114_15_5"/>
<evidence type="ECO:0000256" key="2">
    <source>
        <dbReference type="ARBA" id="ARBA00012438"/>
    </source>
</evidence>
<dbReference type="Pfam" id="PF00072">
    <property type="entry name" value="Response_reg"/>
    <property type="match status" value="2"/>
</dbReference>
<evidence type="ECO:0000256" key="11">
    <source>
        <dbReference type="PROSITE-ProRule" id="PRU00169"/>
    </source>
</evidence>
<dbReference type="InterPro" id="IPR005467">
    <property type="entry name" value="His_kinase_dom"/>
</dbReference>
<dbReference type="PRINTS" id="PR00344">
    <property type="entry name" value="BCTRLSENSOR"/>
</dbReference>
<dbReference type="Pfam" id="PF00512">
    <property type="entry name" value="HisKA"/>
    <property type="match status" value="1"/>
</dbReference>
<dbReference type="PROSITE" id="PS50110">
    <property type="entry name" value="RESPONSE_REGULATORY"/>
    <property type="match status" value="2"/>
</dbReference>
<dbReference type="EC" id="2.7.13.3" evidence="2"/>
<evidence type="ECO:0000256" key="4">
    <source>
        <dbReference type="ARBA" id="ARBA00022679"/>
    </source>
</evidence>
<accession>A4WNG3</accession>
<dbReference type="InterPro" id="IPR011006">
    <property type="entry name" value="CheY-like_superfamily"/>
</dbReference>
<evidence type="ECO:0000256" key="1">
    <source>
        <dbReference type="ARBA" id="ARBA00000085"/>
    </source>
</evidence>
<dbReference type="FunFam" id="3.30.565.10:FF:000010">
    <property type="entry name" value="Sensor histidine kinase RcsC"/>
    <property type="match status" value="1"/>
</dbReference>
<evidence type="ECO:0000256" key="8">
    <source>
        <dbReference type="ARBA" id="ARBA00023012"/>
    </source>
</evidence>
<organism evidence="14">
    <name type="scientific">Cereibacter sphaeroides (strain ATCC 17025 / ATH 2.4.3)</name>
    <name type="common">Rhodobacter sphaeroides</name>
    <dbReference type="NCBI Taxonomy" id="349102"/>
    <lineage>
        <taxon>Bacteria</taxon>
        <taxon>Pseudomonadati</taxon>
        <taxon>Pseudomonadota</taxon>
        <taxon>Alphaproteobacteria</taxon>
        <taxon>Rhodobacterales</taxon>
        <taxon>Paracoccaceae</taxon>
        <taxon>Cereibacter</taxon>
    </lineage>
</organism>
<keyword evidence="5" id="KW-0547">Nucleotide-binding</keyword>
<dbReference type="eggNOG" id="COG0784">
    <property type="taxonomic scope" value="Bacteria"/>
</dbReference>
<dbReference type="KEGG" id="rsq:Rsph17025_0015"/>
<evidence type="ECO:0000256" key="6">
    <source>
        <dbReference type="ARBA" id="ARBA00022777"/>
    </source>
</evidence>
<dbReference type="eggNOG" id="COG4251">
    <property type="taxonomic scope" value="Bacteria"/>
</dbReference>
<protein>
    <recommendedName>
        <fullName evidence="10">Sensory/regulatory protein RpfC</fullName>
        <ecNumber evidence="2">2.7.13.3</ecNumber>
    </recommendedName>
</protein>
<evidence type="ECO:0000256" key="10">
    <source>
        <dbReference type="ARBA" id="ARBA00068150"/>
    </source>
</evidence>
<dbReference type="SMART" id="SM00387">
    <property type="entry name" value="HATPase_c"/>
    <property type="match status" value="1"/>
</dbReference>
<dbReference type="CDD" id="cd16922">
    <property type="entry name" value="HATPase_EvgS-ArcB-TorS-like"/>
    <property type="match status" value="1"/>
</dbReference>
<dbReference type="SUPFAM" id="SSF55785">
    <property type="entry name" value="PYP-like sensor domain (PAS domain)"/>
    <property type="match status" value="1"/>
</dbReference>
<dbReference type="SMART" id="SM00448">
    <property type="entry name" value="REC"/>
    <property type="match status" value="2"/>
</dbReference>
<dbReference type="Gene3D" id="3.30.565.10">
    <property type="entry name" value="Histidine kinase-like ATPase, C-terminal domain"/>
    <property type="match status" value="1"/>
</dbReference>
<dbReference type="GO" id="GO:0000155">
    <property type="term" value="F:phosphorelay sensor kinase activity"/>
    <property type="evidence" value="ECO:0007669"/>
    <property type="project" value="InterPro"/>
</dbReference>
<evidence type="ECO:0000313" key="14">
    <source>
        <dbReference type="EMBL" id="ABP68927.1"/>
    </source>
</evidence>
<dbReference type="GO" id="GO:0005524">
    <property type="term" value="F:ATP binding"/>
    <property type="evidence" value="ECO:0007669"/>
    <property type="project" value="UniProtKB-KW"/>
</dbReference>
<dbReference type="FunFam" id="1.10.287.130:FF:000002">
    <property type="entry name" value="Two-component osmosensing histidine kinase"/>
    <property type="match status" value="1"/>
</dbReference>
<reference evidence="14" key="1">
    <citation type="submission" date="2007-04" db="EMBL/GenBank/DDBJ databases">
        <title>Complete sequence of chromosome of Rhodobacter sphaeroides ATCC 17025.</title>
        <authorList>
            <consortium name="US DOE Joint Genome Institute"/>
            <person name="Copeland A."/>
            <person name="Lucas S."/>
            <person name="Lapidus A."/>
            <person name="Barry K."/>
            <person name="Detter J.C."/>
            <person name="Glavina del Rio T."/>
            <person name="Hammon N."/>
            <person name="Israni S."/>
            <person name="Dalin E."/>
            <person name="Tice H."/>
            <person name="Pitluck S."/>
            <person name="Chertkov O."/>
            <person name="Brettin T."/>
            <person name="Bruce D."/>
            <person name="Han C."/>
            <person name="Schmutz J."/>
            <person name="Larimer F."/>
            <person name="Land M."/>
            <person name="Hauser L."/>
            <person name="Kyrpides N."/>
            <person name="Kim E."/>
            <person name="Richardson P."/>
            <person name="Mackenzie C."/>
            <person name="Choudhary M."/>
            <person name="Donohue T.J."/>
            <person name="Kaplan S."/>
        </authorList>
    </citation>
    <scope>NUCLEOTIDE SEQUENCE [LARGE SCALE GENOMIC DNA]</scope>
    <source>
        <strain evidence="14">ATCC 17025</strain>
    </source>
</reference>
<dbReference type="Pfam" id="PF12860">
    <property type="entry name" value="PAS_7"/>
    <property type="match status" value="2"/>
</dbReference>
<gene>
    <name evidence="14" type="ordered locus">Rsph17025_0015</name>
</gene>
<dbReference type="InterPro" id="IPR003661">
    <property type="entry name" value="HisK_dim/P_dom"/>
</dbReference>
<comment type="catalytic activity">
    <reaction evidence="1">
        <text>ATP + protein L-histidine = ADP + protein N-phospho-L-histidine.</text>
        <dbReference type="EC" id="2.7.13.3"/>
    </reaction>
</comment>
<dbReference type="PROSITE" id="PS50109">
    <property type="entry name" value="HIS_KIN"/>
    <property type="match status" value="1"/>
</dbReference>
<dbReference type="SUPFAM" id="SSF55874">
    <property type="entry name" value="ATPase domain of HSP90 chaperone/DNA topoisomerase II/histidine kinase"/>
    <property type="match status" value="1"/>
</dbReference>
<dbReference type="EMBL" id="CP000661">
    <property type="protein sequence ID" value="ABP68927.1"/>
    <property type="molecule type" value="Genomic_DNA"/>
</dbReference>
<keyword evidence="4 14" id="KW-0808">Transferase</keyword>
<dbReference type="InterPro" id="IPR036097">
    <property type="entry name" value="HisK_dim/P_sf"/>
</dbReference>
<feature type="modified residue" description="4-aspartylphosphate" evidence="11">
    <location>
        <position position="645"/>
    </location>
</feature>
<dbReference type="CDD" id="cd00082">
    <property type="entry name" value="HisKA"/>
    <property type="match status" value="1"/>
</dbReference>
<dbReference type="Gene3D" id="3.40.50.2300">
    <property type="match status" value="2"/>
</dbReference>
<dbReference type="InterPro" id="IPR001789">
    <property type="entry name" value="Sig_transdc_resp-reg_receiver"/>
</dbReference>
<evidence type="ECO:0000259" key="13">
    <source>
        <dbReference type="PROSITE" id="PS50110"/>
    </source>
</evidence>
<feature type="domain" description="Response regulatory" evidence="13">
    <location>
        <begin position="595"/>
        <end position="709"/>
    </location>
</feature>
<evidence type="ECO:0000256" key="3">
    <source>
        <dbReference type="ARBA" id="ARBA00022553"/>
    </source>
</evidence>
<dbReference type="PANTHER" id="PTHR45339">
    <property type="entry name" value="HYBRID SIGNAL TRANSDUCTION HISTIDINE KINASE J"/>
    <property type="match status" value="1"/>
</dbReference>
<evidence type="ECO:0000256" key="5">
    <source>
        <dbReference type="ARBA" id="ARBA00022741"/>
    </source>
</evidence>
<dbReference type="CDD" id="cd17546">
    <property type="entry name" value="REC_hyHK_CKI1_RcsC-like"/>
    <property type="match status" value="2"/>
</dbReference>
<dbReference type="InterPro" id="IPR004358">
    <property type="entry name" value="Sig_transdc_His_kin-like_C"/>
</dbReference>
<dbReference type="STRING" id="349102.Rsph17025_0015"/>
<feature type="domain" description="Response regulatory" evidence="13">
    <location>
        <begin position="731"/>
        <end position="848"/>
    </location>
</feature>
<keyword evidence="8" id="KW-0902">Two-component regulatory system</keyword>
<dbReference type="InterPro" id="IPR003594">
    <property type="entry name" value="HATPase_dom"/>
</dbReference>
<sequence length="868" mass="96034">MAAATCPRNRRDARMDIEQRLAKERRARLAAERLLEYKQRELFAANEKLAIHARALSDQIIEQRAVVKTALSEAERLKGQNSRFLVELERAHTAAVMAERRLWDSIDTIEDGFAVYDSHQRLVAANEAYRAHFAGVEVRLGMTLMDLLEVTVGNGLIDLGGEAPDAWCARMASRWDEDPVQPIILRRTSGQWMRLVNRRARDGDMVSLLIDITEQMRLRAAIDAIPDGFVLFDRAERLVLCNDRHREIYPRSAPAMQPGARFEEILRHGLANGQFPDAAGREEEWLTDRLAAFRQLGGAAEQQLDDGRWMRVIEHETPDGGRVGLGVDITQLKLQQAALETARAAAEAASRAKSAFLANMSHEIRTPMNGIVGMADLLCETPLTEDQRLFAETIRSSGEALLVIINDILDYSKIEANRLTLYPEPFDLERTIHEVAMLLQPQARAKGLDLLIDFDMFLPTRFVGDPCRLRQVLTNLIGNAVKFTEAGHVLIRVVGLEVEPGRHDLHVTVEDTGIGIAPGNLDHVFGEFNQIDAEATRRFEGTGLGLAITRRLIEMMQGTVWVESELGRGSCFGFRLSLPACDDEAAPAEPLMVRRALVVDDQFINRTILERQLAPCGIEVRLCRSGSEALSELISDPDYDLLLTDHEMPELDGLALAERVRACGSSMPILLLTSNPAGVRDHPAAALLAGVLQKPLLRSDLYRRLQSLTVAPAEPEAPPPPAAMPELRRMRVLAAEDNRTNQLVFRKMVRDLDIDLSFAANGREAVELFDRLRPDLVFMDISMPEMDGRSAARAIRAREADGHHVPIVALTAHALESDALASAAVGIDRTLTKPLRRAAILETLAAFCPAEARPLHPGADAAATGTGP</sequence>
<name>A4WNG3_CERS5</name>
<dbReference type="PANTHER" id="PTHR45339:SF1">
    <property type="entry name" value="HYBRID SIGNAL TRANSDUCTION HISTIDINE KINASE J"/>
    <property type="match status" value="1"/>
</dbReference>
<evidence type="ECO:0000256" key="9">
    <source>
        <dbReference type="ARBA" id="ARBA00064003"/>
    </source>
</evidence>
<proteinExistence type="predicted"/>